<organism evidence="2 3">
    <name type="scientific">Natrialba taiwanensis DSM 12281</name>
    <dbReference type="NCBI Taxonomy" id="1230458"/>
    <lineage>
        <taxon>Archaea</taxon>
        <taxon>Methanobacteriati</taxon>
        <taxon>Methanobacteriota</taxon>
        <taxon>Stenosarchaea group</taxon>
        <taxon>Halobacteria</taxon>
        <taxon>Halobacteriales</taxon>
        <taxon>Natrialbaceae</taxon>
        <taxon>Natrialba</taxon>
    </lineage>
</organism>
<feature type="transmembrane region" description="Helical" evidence="1">
    <location>
        <begin position="20"/>
        <end position="49"/>
    </location>
</feature>
<keyword evidence="3" id="KW-1185">Reference proteome</keyword>
<gene>
    <name evidence="2" type="ORF">C484_11406</name>
</gene>
<keyword evidence="1" id="KW-0472">Membrane</keyword>
<feature type="transmembrane region" description="Helical" evidence="1">
    <location>
        <begin position="69"/>
        <end position="91"/>
    </location>
</feature>
<dbReference type="RefSeq" id="WP_006826030.1">
    <property type="nucleotide sequence ID" value="NZ_AOIL01000042.1"/>
</dbReference>
<dbReference type="PATRIC" id="fig|1230458.4.peg.2291"/>
<evidence type="ECO:0000313" key="2">
    <source>
        <dbReference type="EMBL" id="ELY90827.1"/>
    </source>
</evidence>
<dbReference type="Proteomes" id="UP000011648">
    <property type="component" value="Unassembled WGS sequence"/>
</dbReference>
<accession>L9ZZ06</accession>
<dbReference type="AlphaFoldDB" id="L9ZZ06"/>
<evidence type="ECO:0000256" key="1">
    <source>
        <dbReference type="SAM" id="Phobius"/>
    </source>
</evidence>
<evidence type="ECO:0000313" key="3">
    <source>
        <dbReference type="Proteomes" id="UP000011648"/>
    </source>
</evidence>
<protein>
    <submittedName>
        <fullName evidence="2">Uncharacterized protein</fullName>
    </submittedName>
</protein>
<keyword evidence="1" id="KW-0812">Transmembrane</keyword>
<reference evidence="2 3" key="1">
    <citation type="journal article" date="2014" name="PLoS Genet.">
        <title>Phylogenetically driven sequencing of extremely halophilic archaea reveals strategies for static and dynamic osmo-response.</title>
        <authorList>
            <person name="Becker E.A."/>
            <person name="Seitzer P.M."/>
            <person name="Tritt A."/>
            <person name="Larsen D."/>
            <person name="Krusor M."/>
            <person name="Yao A.I."/>
            <person name="Wu D."/>
            <person name="Madern D."/>
            <person name="Eisen J.A."/>
            <person name="Darling A.E."/>
            <person name="Facciotti M.T."/>
        </authorList>
    </citation>
    <scope>NUCLEOTIDE SEQUENCE [LARGE SCALE GENOMIC DNA]</scope>
    <source>
        <strain evidence="2 3">DSM 12281</strain>
    </source>
</reference>
<keyword evidence="1" id="KW-1133">Transmembrane helix</keyword>
<proteinExistence type="predicted"/>
<sequence>MIFPRSPAGRLRWAIREALVFAGILLFWIALAAVITIVLQLLVLPFDLLGLRPGPMSELVSLARGFQDLVVPMTVLTSGLYTLVRAGTVLIDHYRRTSS</sequence>
<comment type="caution">
    <text evidence="2">The sequence shown here is derived from an EMBL/GenBank/DDBJ whole genome shotgun (WGS) entry which is preliminary data.</text>
</comment>
<name>L9ZZ06_9EURY</name>
<dbReference type="EMBL" id="AOIL01000042">
    <property type="protein sequence ID" value="ELY90827.1"/>
    <property type="molecule type" value="Genomic_DNA"/>
</dbReference>